<protein>
    <recommendedName>
        <fullName evidence="2">Clp R domain-containing protein</fullName>
    </recommendedName>
</protein>
<accession>A0A853BSA3</accession>
<keyword evidence="4" id="KW-1185">Reference proteome</keyword>
<dbReference type="InterPro" id="IPR004176">
    <property type="entry name" value="Clp_R_N"/>
</dbReference>
<dbReference type="Pfam" id="PF02861">
    <property type="entry name" value="Clp_N"/>
    <property type="match status" value="1"/>
</dbReference>
<dbReference type="Gene3D" id="1.10.1780.10">
    <property type="entry name" value="Clp, N-terminal domain"/>
    <property type="match status" value="1"/>
</dbReference>
<evidence type="ECO:0000256" key="1">
    <source>
        <dbReference type="PROSITE-ProRule" id="PRU01251"/>
    </source>
</evidence>
<name>A0A853BSA3_9ACTN</name>
<sequence>MVAEGTNLALHVLKVLEIDPARIDRGLRDTDPAAESAGSAAEDRSVLYSPTAAAALERAASEAVGLGHNYVGCEHLLLGLIAEPDGAAGQLLRDLGAELRLTRRTVSAALAGYVHLRAQTPAPAASHPERALAAALQQHLQPLVRRVEQLERRMGPGL</sequence>
<feature type="domain" description="Clp R" evidence="2">
    <location>
        <begin position="1"/>
        <end position="112"/>
    </location>
</feature>
<dbReference type="EMBL" id="JACCFO010000001">
    <property type="protein sequence ID" value="NYI97222.1"/>
    <property type="molecule type" value="Genomic_DNA"/>
</dbReference>
<gene>
    <name evidence="3" type="ORF">HNR12_003499</name>
</gene>
<dbReference type="Proteomes" id="UP000575985">
    <property type="component" value="Unassembled WGS sequence"/>
</dbReference>
<evidence type="ECO:0000259" key="2">
    <source>
        <dbReference type="PROSITE" id="PS51903"/>
    </source>
</evidence>
<evidence type="ECO:0000313" key="4">
    <source>
        <dbReference type="Proteomes" id="UP000575985"/>
    </source>
</evidence>
<dbReference type="PROSITE" id="PS51903">
    <property type="entry name" value="CLP_R"/>
    <property type="match status" value="1"/>
</dbReference>
<organism evidence="3 4">
    <name type="scientific">Streptomonospora nanhaiensis</name>
    <dbReference type="NCBI Taxonomy" id="1323731"/>
    <lineage>
        <taxon>Bacteria</taxon>
        <taxon>Bacillati</taxon>
        <taxon>Actinomycetota</taxon>
        <taxon>Actinomycetes</taxon>
        <taxon>Streptosporangiales</taxon>
        <taxon>Nocardiopsidaceae</taxon>
        <taxon>Streptomonospora</taxon>
    </lineage>
</organism>
<reference evidence="3 4" key="1">
    <citation type="submission" date="2020-07" db="EMBL/GenBank/DDBJ databases">
        <title>Sequencing the genomes of 1000 actinobacteria strains.</title>
        <authorList>
            <person name="Klenk H.-P."/>
        </authorList>
    </citation>
    <scope>NUCLEOTIDE SEQUENCE [LARGE SCALE GENOMIC DNA]</scope>
    <source>
        <strain evidence="3 4">DSM 45927</strain>
    </source>
</reference>
<dbReference type="SUPFAM" id="SSF81923">
    <property type="entry name" value="Double Clp-N motif"/>
    <property type="match status" value="1"/>
</dbReference>
<comment type="caution">
    <text evidence="3">The sequence shown here is derived from an EMBL/GenBank/DDBJ whole genome shotgun (WGS) entry which is preliminary data.</text>
</comment>
<dbReference type="InterPro" id="IPR036628">
    <property type="entry name" value="Clp_N_dom_sf"/>
</dbReference>
<proteinExistence type="predicted"/>
<keyword evidence="1" id="KW-0677">Repeat</keyword>
<evidence type="ECO:0000313" key="3">
    <source>
        <dbReference type="EMBL" id="NYI97222.1"/>
    </source>
</evidence>
<dbReference type="AlphaFoldDB" id="A0A853BSA3"/>